<dbReference type="AlphaFoldDB" id="A0A6M1T4R9"/>
<evidence type="ECO:0000313" key="14">
    <source>
        <dbReference type="Proteomes" id="UP000479132"/>
    </source>
</evidence>
<comment type="similarity">
    <text evidence="3 11">Belongs to the peptidase M50B family.</text>
</comment>
<dbReference type="SMART" id="SM00228">
    <property type="entry name" value="PDZ"/>
    <property type="match status" value="2"/>
</dbReference>
<dbReference type="InterPro" id="IPR036034">
    <property type="entry name" value="PDZ_sf"/>
</dbReference>
<dbReference type="InterPro" id="IPR008915">
    <property type="entry name" value="Peptidase_M50"/>
</dbReference>
<dbReference type="Gene3D" id="2.30.42.10">
    <property type="match status" value="2"/>
</dbReference>
<sequence length="445" mass="48606">MEWILSLLSTLGIFAAALLILVFFHELGHFLAAKLFGMRVERFSLGFPPRIFGFKKGETDYCIGATPLGGYVKISGMIDETMDDDYLDEEPKPWEYRSKPVWQRIIVITAGVIFNMILAVLIFGGLAFSTGEEKVELDSVDSIYVAQNSLAAQVGFQTGDKLIGVNGEEVPYFSDLFTPNKMMASSLNYTVKRGNETVTVAVPDSLLNDIGKRGFIGLPNALPSKIRSVLDGSPADKVGLKEGDFITAVNGDKITHWLQLVEKISTSEDSLNLMVKRSSGETTSVTVMPNENNKLGIYAPTKEAFHVERFSYGPLQALNVGITKTNETVSGIFGGFSKMFSGDISVRDNLGGPVAIANVTKQATDAGGAVGFWNITAFLSVTLAIMNILPIPVLDGGHLMFLIYEGITRREPSPKVRMALQQIGFLLIIALFIFVTFNDILRQFG</sequence>
<keyword evidence="7 11" id="KW-0862">Zinc</keyword>
<keyword evidence="14" id="KW-1185">Reference proteome</keyword>
<dbReference type="Pfam" id="PF17820">
    <property type="entry name" value="PDZ_6"/>
    <property type="match status" value="1"/>
</dbReference>
<keyword evidence="4 13" id="KW-0645">Protease</keyword>
<keyword evidence="9 11" id="KW-0482">Metalloprotease</keyword>
<evidence type="ECO:0000256" key="10">
    <source>
        <dbReference type="ARBA" id="ARBA00023136"/>
    </source>
</evidence>
<keyword evidence="6 11" id="KW-0378">Hydrolase</keyword>
<dbReference type="RefSeq" id="WP_165265257.1">
    <property type="nucleotide sequence ID" value="NZ_JAALLS010000001.1"/>
</dbReference>
<dbReference type="InterPro" id="IPR004387">
    <property type="entry name" value="Pept_M50_Zn"/>
</dbReference>
<evidence type="ECO:0000256" key="5">
    <source>
        <dbReference type="ARBA" id="ARBA00022692"/>
    </source>
</evidence>
<evidence type="ECO:0000256" key="11">
    <source>
        <dbReference type="RuleBase" id="RU362031"/>
    </source>
</evidence>
<evidence type="ECO:0000259" key="12">
    <source>
        <dbReference type="PROSITE" id="PS50106"/>
    </source>
</evidence>
<dbReference type="CDD" id="cd06163">
    <property type="entry name" value="S2P-M50_PDZ_RseP-like"/>
    <property type="match status" value="2"/>
</dbReference>
<evidence type="ECO:0000256" key="1">
    <source>
        <dbReference type="ARBA" id="ARBA00001947"/>
    </source>
</evidence>
<dbReference type="SUPFAM" id="SSF50156">
    <property type="entry name" value="PDZ domain-like"/>
    <property type="match status" value="2"/>
</dbReference>
<dbReference type="Pfam" id="PF02163">
    <property type="entry name" value="Peptidase_M50"/>
    <property type="match status" value="1"/>
</dbReference>
<dbReference type="GO" id="GO:0046872">
    <property type="term" value="F:metal ion binding"/>
    <property type="evidence" value="ECO:0007669"/>
    <property type="project" value="UniProtKB-KW"/>
</dbReference>
<accession>A0A6M1T4R9</accession>
<dbReference type="InterPro" id="IPR001478">
    <property type="entry name" value="PDZ"/>
</dbReference>
<feature type="transmembrane region" description="Helical" evidence="11">
    <location>
        <begin position="370"/>
        <end position="391"/>
    </location>
</feature>
<evidence type="ECO:0000256" key="7">
    <source>
        <dbReference type="ARBA" id="ARBA00022833"/>
    </source>
</evidence>
<keyword evidence="8 11" id="KW-1133">Transmembrane helix</keyword>
<proteinExistence type="inferred from homology"/>
<dbReference type="NCBIfam" id="TIGR00054">
    <property type="entry name" value="RIP metalloprotease RseP"/>
    <property type="match status" value="1"/>
</dbReference>
<keyword evidence="11" id="KW-0479">Metal-binding</keyword>
<feature type="transmembrane region" description="Helical" evidence="11">
    <location>
        <begin position="101"/>
        <end position="128"/>
    </location>
</feature>
<dbReference type="GO" id="GO:0006508">
    <property type="term" value="P:proteolysis"/>
    <property type="evidence" value="ECO:0007669"/>
    <property type="project" value="UniProtKB-KW"/>
</dbReference>
<evidence type="ECO:0000256" key="3">
    <source>
        <dbReference type="ARBA" id="ARBA00007931"/>
    </source>
</evidence>
<evidence type="ECO:0000256" key="2">
    <source>
        <dbReference type="ARBA" id="ARBA00004141"/>
    </source>
</evidence>
<reference evidence="13 14" key="1">
    <citation type="submission" date="2020-02" db="EMBL/GenBank/DDBJ databases">
        <title>Aliifodinibius halophilus 2W32, complete genome.</title>
        <authorList>
            <person name="Li Y."/>
            <person name="Wu S."/>
        </authorList>
    </citation>
    <scope>NUCLEOTIDE SEQUENCE [LARGE SCALE GENOMIC DNA]</scope>
    <source>
        <strain evidence="13 14">2W32</strain>
    </source>
</reference>
<dbReference type="PANTHER" id="PTHR42837">
    <property type="entry name" value="REGULATOR OF SIGMA-E PROTEASE RSEP"/>
    <property type="match status" value="1"/>
</dbReference>
<keyword evidence="10 11" id="KW-0472">Membrane</keyword>
<keyword evidence="5 11" id="KW-0812">Transmembrane</keyword>
<comment type="caution">
    <text evidence="13">The sequence shown here is derived from an EMBL/GenBank/DDBJ whole genome shotgun (WGS) entry which is preliminary data.</text>
</comment>
<name>A0A6M1T4R9_9BACT</name>
<evidence type="ECO:0000256" key="4">
    <source>
        <dbReference type="ARBA" id="ARBA00022670"/>
    </source>
</evidence>
<comment type="cofactor">
    <cofactor evidence="1 11">
        <name>Zn(2+)</name>
        <dbReference type="ChEBI" id="CHEBI:29105"/>
    </cofactor>
</comment>
<dbReference type="EMBL" id="JAALLS010000001">
    <property type="protein sequence ID" value="NGP86961.1"/>
    <property type="molecule type" value="Genomic_DNA"/>
</dbReference>
<dbReference type="PANTHER" id="PTHR42837:SF2">
    <property type="entry name" value="MEMBRANE METALLOPROTEASE ARASP2, CHLOROPLASTIC-RELATED"/>
    <property type="match status" value="1"/>
</dbReference>
<dbReference type="InterPro" id="IPR041489">
    <property type="entry name" value="PDZ_6"/>
</dbReference>
<evidence type="ECO:0000256" key="6">
    <source>
        <dbReference type="ARBA" id="ARBA00022801"/>
    </source>
</evidence>
<evidence type="ECO:0000256" key="8">
    <source>
        <dbReference type="ARBA" id="ARBA00022989"/>
    </source>
</evidence>
<feature type="domain" description="PDZ" evidence="12">
    <location>
        <begin position="226"/>
        <end position="279"/>
    </location>
</feature>
<organism evidence="13 14">
    <name type="scientific">Fodinibius halophilus</name>
    <dbReference type="NCBI Taxonomy" id="1736908"/>
    <lineage>
        <taxon>Bacteria</taxon>
        <taxon>Pseudomonadati</taxon>
        <taxon>Balneolota</taxon>
        <taxon>Balneolia</taxon>
        <taxon>Balneolales</taxon>
        <taxon>Balneolaceae</taxon>
        <taxon>Fodinibius</taxon>
    </lineage>
</organism>
<evidence type="ECO:0000313" key="13">
    <source>
        <dbReference type="EMBL" id="NGP86961.1"/>
    </source>
</evidence>
<evidence type="ECO:0000256" key="9">
    <source>
        <dbReference type="ARBA" id="ARBA00023049"/>
    </source>
</evidence>
<dbReference type="GO" id="GO:0004222">
    <property type="term" value="F:metalloendopeptidase activity"/>
    <property type="evidence" value="ECO:0007669"/>
    <property type="project" value="InterPro"/>
</dbReference>
<protein>
    <recommendedName>
        <fullName evidence="11">Zinc metalloprotease</fullName>
        <ecNumber evidence="11">3.4.24.-</ecNumber>
    </recommendedName>
</protein>
<dbReference type="GO" id="GO:0016020">
    <property type="term" value="C:membrane"/>
    <property type="evidence" value="ECO:0007669"/>
    <property type="project" value="UniProtKB-SubCell"/>
</dbReference>
<dbReference type="PROSITE" id="PS50106">
    <property type="entry name" value="PDZ"/>
    <property type="match status" value="1"/>
</dbReference>
<comment type="subcellular location">
    <subcellularLocation>
        <location evidence="2">Membrane</location>
        <topology evidence="2">Multi-pass membrane protein</topology>
    </subcellularLocation>
</comment>
<feature type="transmembrane region" description="Helical" evidence="11">
    <location>
        <begin position="419"/>
        <end position="441"/>
    </location>
</feature>
<dbReference type="EC" id="3.4.24.-" evidence="11"/>
<gene>
    <name evidence="13" type="primary">rseP</name>
    <name evidence="13" type="ORF">G3569_01240</name>
</gene>
<dbReference type="Proteomes" id="UP000479132">
    <property type="component" value="Unassembled WGS sequence"/>
</dbReference>